<organism evidence="1 2">
    <name type="scientific">Piloderma croceum (strain F 1598)</name>
    <dbReference type="NCBI Taxonomy" id="765440"/>
    <lineage>
        <taxon>Eukaryota</taxon>
        <taxon>Fungi</taxon>
        <taxon>Dikarya</taxon>
        <taxon>Basidiomycota</taxon>
        <taxon>Agaricomycotina</taxon>
        <taxon>Agaricomycetes</taxon>
        <taxon>Agaricomycetidae</taxon>
        <taxon>Atheliales</taxon>
        <taxon>Atheliaceae</taxon>
        <taxon>Piloderma</taxon>
    </lineage>
</organism>
<sequence length="100" mass="11986">MGLGCERVSSMMLCDRYTCWMDWCMCVRIVTMQLYLQRKIYVKCELPIRNDFLRLVCRYEGLQHKTIAYVEMITQLPCRKRTKIFTFCPEMSGTTEFDKS</sequence>
<dbReference type="HOGENOM" id="CLU_2307087_0_0_1"/>
<evidence type="ECO:0000313" key="1">
    <source>
        <dbReference type="EMBL" id="KIM88464.1"/>
    </source>
</evidence>
<evidence type="ECO:0000313" key="2">
    <source>
        <dbReference type="Proteomes" id="UP000054166"/>
    </source>
</evidence>
<gene>
    <name evidence="1" type="ORF">PILCRDRAFT_257397</name>
</gene>
<dbReference type="Proteomes" id="UP000054166">
    <property type="component" value="Unassembled WGS sequence"/>
</dbReference>
<reference evidence="1 2" key="1">
    <citation type="submission" date="2014-04" db="EMBL/GenBank/DDBJ databases">
        <authorList>
            <consortium name="DOE Joint Genome Institute"/>
            <person name="Kuo A."/>
            <person name="Tarkka M."/>
            <person name="Buscot F."/>
            <person name="Kohler A."/>
            <person name="Nagy L.G."/>
            <person name="Floudas D."/>
            <person name="Copeland A."/>
            <person name="Barry K.W."/>
            <person name="Cichocki N."/>
            <person name="Veneault-Fourrey C."/>
            <person name="LaButti K."/>
            <person name="Lindquist E.A."/>
            <person name="Lipzen A."/>
            <person name="Lundell T."/>
            <person name="Morin E."/>
            <person name="Murat C."/>
            <person name="Sun H."/>
            <person name="Tunlid A."/>
            <person name="Henrissat B."/>
            <person name="Grigoriev I.V."/>
            <person name="Hibbett D.S."/>
            <person name="Martin F."/>
            <person name="Nordberg H.P."/>
            <person name="Cantor M.N."/>
            <person name="Hua S.X."/>
        </authorList>
    </citation>
    <scope>NUCLEOTIDE SEQUENCE [LARGE SCALE GENOMIC DNA]</scope>
    <source>
        <strain evidence="1 2">F 1598</strain>
    </source>
</reference>
<dbReference type="AlphaFoldDB" id="A0A0C3G9P9"/>
<name>A0A0C3G9P9_PILCF</name>
<reference evidence="2" key="2">
    <citation type="submission" date="2015-01" db="EMBL/GenBank/DDBJ databases">
        <title>Evolutionary Origins and Diversification of the Mycorrhizal Mutualists.</title>
        <authorList>
            <consortium name="DOE Joint Genome Institute"/>
            <consortium name="Mycorrhizal Genomics Consortium"/>
            <person name="Kohler A."/>
            <person name="Kuo A."/>
            <person name="Nagy L.G."/>
            <person name="Floudas D."/>
            <person name="Copeland A."/>
            <person name="Barry K.W."/>
            <person name="Cichocki N."/>
            <person name="Veneault-Fourrey C."/>
            <person name="LaButti K."/>
            <person name="Lindquist E.A."/>
            <person name="Lipzen A."/>
            <person name="Lundell T."/>
            <person name="Morin E."/>
            <person name="Murat C."/>
            <person name="Riley R."/>
            <person name="Ohm R."/>
            <person name="Sun H."/>
            <person name="Tunlid A."/>
            <person name="Henrissat B."/>
            <person name="Grigoriev I.V."/>
            <person name="Hibbett D.S."/>
            <person name="Martin F."/>
        </authorList>
    </citation>
    <scope>NUCLEOTIDE SEQUENCE [LARGE SCALE GENOMIC DNA]</scope>
    <source>
        <strain evidence="2">F 1598</strain>
    </source>
</reference>
<protein>
    <submittedName>
        <fullName evidence="1">Uncharacterized protein</fullName>
    </submittedName>
</protein>
<dbReference type="EMBL" id="KN832977">
    <property type="protein sequence ID" value="KIM88464.1"/>
    <property type="molecule type" value="Genomic_DNA"/>
</dbReference>
<accession>A0A0C3G9P9</accession>
<proteinExistence type="predicted"/>
<dbReference type="InParanoid" id="A0A0C3G9P9"/>
<keyword evidence="2" id="KW-1185">Reference proteome</keyword>